<evidence type="ECO:0000313" key="1">
    <source>
        <dbReference type="EMBL" id="QIK42224.1"/>
    </source>
</evidence>
<dbReference type="RefSeq" id="WP_166194570.1">
    <property type="nucleotide sequence ID" value="NZ_CP049813.1"/>
</dbReference>
<protein>
    <submittedName>
        <fullName evidence="1">Uncharacterized protein</fullName>
    </submittedName>
</protein>
<evidence type="ECO:0000313" key="2">
    <source>
        <dbReference type="Proteomes" id="UP000500791"/>
    </source>
</evidence>
<dbReference type="Proteomes" id="UP000500791">
    <property type="component" value="Plasmid unnamed2"/>
</dbReference>
<gene>
    <name evidence="1" type="ORF">G8E03_15350</name>
</gene>
<dbReference type="KEGG" id="mon:G8E03_15350"/>
<accession>A0A6G7VQE7</accession>
<sequence>MDEAGFLRVLARLDGPCMIERSVKISGDQVSDGRLLVSAPRRALLPGAKRSFQTICSELGATDVDALVPYLGMATDVHFGFEPGQQPVCKAYLEFGEHSPIGGVRFMALKWRGTDCRTNLYFDRSALPAEARFALVNAVIPEEPIREVFAATMRQAMSAGPLHDIKLLLVEEEGSLRRSLDLNLADFGWRMRDLADAFGDLRGLSDERRIGHIAAGTGRGGEAFYTLYHDARPVVFSTGNRSL</sequence>
<dbReference type="AlphaFoldDB" id="A0A6G7VQE7"/>
<geneLocation type="plasmid" evidence="1 2">
    <name>unnamed2</name>
</geneLocation>
<proteinExistence type="predicted"/>
<organism evidence="1 2">
    <name type="scientific">Pontivivens nitratireducens</name>
    <dbReference type="NCBI Taxonomy" id="2758038"/>
    <lineage>
        <taxon>Bacteria</taxon>
        <taxon>Pseudomonadati</taxon>
        <taxon>Pseudomonadota</taxon>
        <taxon>Alphaproteobacteria</taxon>
        <taxon>Rhodobacterales</taxon>
        <taxon>Paracoccaceae</taxon>
        <taxon>Pontivivens</taxon>
    </lineage>
</organism>
<keyword evidence="2" id="KW-1185">Reference proteome</keyword>
<reference evidence="1 2" key="1">
    <citation type="submission" date="2020-03" db="EMBL/GenBank/DDBJ databases">
        <title>Complete genome sequence of Monaibacterium sp. ALG8 with diverse plasmids.</title>
        <authorList>
            <person name="Sun C."/>
        </authorList>
    </citation>
    <scope>NUCLEOTIDE SEQUENCE [LARGE SCALE GENOMIC DNA]</scope>
    <source>
        <strain evidence="1 2">ALG8</strain>
        <plasmid evidence="1 2">unnamed2</plasmid>
    </source>
</reference>
<dbReference type="EMBL" id="CP049813">
    <property type="protein sequence ID" value="QIK42224.1"/>
    <property type="molecule type" value="Genomic_DNA"/>
</dbReference>
<name>A0A6G7VQE7_9RHOB</name>
<keyword evidence="1" id="KW-0614">Plasmid</keyword>